<feature type="non-terminal residue" evidence="5">
    <location>
        <position position="513"/>
    </location>
</feature>
<dbReference type="Proteomes" id="UP001152795">
    <property type="component" value="Unassembled WGS sequence"/>
</dbReference>
<dbReference type="InterPro" id="IPR041813">
    <property type="entry name" value="A2M_TED"/>
</dbReference>
<dbReference type="Gene3D" id="1.50.10.20">
    <property type="match status" value="1"/>
</dbReference>
<keyword evidence="4" id="KW-1015">Disulfide bond</keyword>
<evidence type="ECO:0000313" key="6">
    <source>
        <dbReference type="Proteomes" id="UP001152795"/>
    </source>
</evidence>
<dbReference type="OrthoDB" id="9998011at2759"/>
<dbReference type="InterPro" id="IPR008930">
    <property type="entry name" value="Terpenoid_cyclase/PrenylTrfase"/>
</dbReference>
<reference evidence="5" key="1">
    <citation type="submission" date="2020-04" db="EMBL/GenBank/DDBJ databases">
        <authorList>
            <person name="Alioto T."/>
            <person name="Alioto T."/>
            <person name="Gomez Garrido J."/>
        </authorList>
    </citation>
    <scope>NUCLEOTIDE SEQUENCE</scope>
    <source>
        <strain evidence="5">A484AB</strain>
    </source>
</reference>
<evidence type="ECO:0000256" key="3">
    <source>
        <dbReference type="ARBA" id="ARBA00022900"/>
    </source>
</evidence>
<evidence type="ECO:0000256" key="1">
    <source>
        <dbReference type="ARBA" id="ARBA00010952"/>
    </source>
</evidence>
<accession>A0A6S7JZ82</accession>
<dbReference type="SMART" id="SM01419">
    <property type="entry name" value="Thiol-ester_cl"/>
    <property type="match status" value="1"/>
</dbReference>
<keyword evidence="3" id="KW-0722">Serine protease inhibitor</keyword>
<dbReference type="InterPro" id="IPR001599">
    <property type="entry name" value="Macroglobln_a2"/>
</dbReference>
<dbReference type="SMART" id="SM01360">
    <property type="entry name" value="A2M"/>
    <property type="match status" value="1"/>
</dbReference>
<dbReference type="Pfam" id="PF00207">
    <property type="entry name" value="A2M"/>
    <property type="match status" value="1"/>
</dbReference>
<dbReference type="InterPro" id="IPR050473">
    <property type="entry name" value="A2M/Complement_sys"/>
</dbReference>
<dbReference type="PANTHER" id="PTHR11412">
    <property type="entry name" value="MACROGLOBULIN / COMPLEMENT"/>
    <property type="match status" value="1"/>
</dbReference>
<evidence type="ECO:0000256" key="4">
    <source>
        <dbReference type="ARBA" id="ARBA00023157"/>
    </source>
</evidence>
<evidence type="ECO:0000313" key="5">
    <source>
        <dbReference type="EMBL" id="CAB4021532.1"/>
    </source>
</evidence>
<dbReference type="InterPro" id="IPR011626">
    <property type="entry name" value="Alpha-macroglobulin_TED"/>
</dbReference>
<comment type="similarity">
    <text evidence="1">Belongs to the protease inhibitor I39 (alpha-2-macroglobulin) family.</text>
</comment>
<dbReference type="InterPro" id="IPR019742">
    <property type="entry name" value="MacrogloblnA2_CS"/>
</dbReference>
<evidence type="ECO:0000256" key="2">
    <source>
        <dbReference type="ARBA" id="ARBA00022690"/>
    </source>
</evidence>
<dbReference type="AlphaFoldDB" id="A0A6S7JZ82"/>
<gene>
    <name evidence="5" type="ORF">PACLA_8A003409</name>
</gene>
<organism evidence="5 6">
    <name type="scientific">Paramuricea clavata</name>
    <name type="common">Red gorgonian</name>
    <name type="synonym">Violescent sea-whip</name>
    <dbReference type="NCBI Taxonomy" id="317549"/>
    <lineage>
        <taxon>Eukaryota</taxon>
        <taxon>Metazoa</taxon>
        <taxon>Cnidaria</taxon>
        <taxon>Anthozoa</taxon>
        <taxon>Octocorallia</taxon>
        <taxon>Malacalcyonacea</taxon>
        <taxon>Plexauridae</taxon>
        <taxon>Paramuricea</taxon>
    </lineage>
</organism>
<dbReference type="InterPro" id="IPR047565">
    <property type="entry name" value="Alpha-macroglob_thiol-ester_cl"/>
</dbReference>
<dbReference type="EMBL" id="CACRXK020011487">
    <property type="protein sequence ID" value="CAB4021532.1"/>
    <property type="molecule type" value="Genomic_DNA"/>
</dbReference>
<dbReference type="InterPro" id="IPR013783">
    <property type="entry name" value="Ig-like_fold"/>
</dbReference>
<dbReference type="GO" id="GO:0004867">
    <property type="term" value="F:serine-type endopeptidase inhibitor activity"/>
    <property type="evidence" value="ECO:0007669"/>
    <property type="project" value="UniProtKB-KW"/>
</dbReference>
<comment type="caution">
    <text evidence="5">The sequence shown here is derived from an EMBL/GenBank/DDBJ whole genome shotgun (WGS) entry which is preliminary data.</text>
</comment>
<dbReference type="SUPFAM" id="SSF81296">
    <property type="entry name" value="E set domains"/>
    <property type="match status" value="1"/>
</dbReference>
<dbReference type="CDD" id="cd02897">
    <property type="entry name" value="A2M_2"/>
    <property type="match status" value="1"/>
</dbReference>
<name>A0A6S7JZ82_PARCT</name>
<dbReference type="SUPFAM" id="SSF48239">
    <property type="entry name" value="Terpenoid cyclases/Protein prenyltransferases"/>
    <property type="match status" value="1"/>
</dbReference>
<dbReference type="Gene3D" id="2.60.40.10">
    <property type="entry name" value="Immunoglobulins"/>
    <property type="match status" value="1"/>
</dbReference>
<keyword evidence="6" id="KW-1185">Reference proteome</keyword>
<dbReference type="InterPro" id="IPR014756">
    <property type="entry name" value="Ig_E-set"/>
</dbReference>
<dbReference type="PROSITE" id="PS00477">
    <property type="entry name" value="ALPHA_2_MACROGLOBULIN"/>
    <property type="match status" value="1"/>
</dbReference>
<dbReference type="Gene3D" id="2.20.130.20">
    <property type="match status" value="1"/>
</dbReference>
<dbReference type="GO" id="GO:0005615">
    <property type="term" value="C:extracellular space"/>
    <property type="evidence" value="ECO:0007669"/>
    <property type="project" value="InterPro"/>
</dbReference>
<sequence>MLEHNESTKHYVVHCEVVFHGGHDLTIIDTITSNTSGLQTMEIQVPDTITSWIANGFAMSSVYGMGVSNRATLKAFQPFFVQMTLPYSVIRGEEVPITVTVFNYLSSCVPIKLVLSRETRDYKVTSFYISKMCVCGDDGKSVKFRIIPNKLGRIPLTVKATTSEANLCPKSTVYAADAVTRKLLVEPEGIKKDYTRGTFFCAGTEGKYNESIDLTLPKDIIPGSVLPKVSVIGDVMGPALSNLDGLLAMPYGCGEQNMAKFAPNIYIMDYLINTDQASQKIKDDAIYYMNSGYQRQLRYKRRRGSYSAFGNSDRQGSMMLTAFVVRSFARARKYIFVDEDDIKDSVRWFERKQNFNSGCFQNYGGLFDRSLQGGVNSELTITAYVTIALLEAGLQVQTRMVSKALDCITGKLDGIQDSYTTSLVTYALVLANHSKAEMMMKRLKKQAITSATNGDQLFWSAGKEQRRRPADVEMTAYALMSYLKLEDSISDVTMIVKWLSKQRNNYGGFASTQ</sequence>
<protein>
    <submittedName>
        <fullName evidence="5">Alpha-2-macroglobulin-like isoform X2</fullName>
    </submittedName>
</protein>
<keyword evidence="2" id="KW-0646">Protease inhibitor</keyword>
<dbReference type="PANTHER" id="PTHR11412:SF171">
    <property type="entry name" value="PREGNANCY ZONE PROTEIN-LIKE PROTEIN"/>
    <property type="match status" value="1"/>
</dbReference>
<proteinExistence type="inferred from homology"/>
<dbReference type="Pfam" id="PF07678">
    <property type="entry name" value="TED_complement"/>
    <property type="match status" value="1"/>
</dbReference>